<evidence type="ECO:0008006" key="4">
    <source>
        <dbReference type="Google" id="ProtNLM"/>
    </source>
</evidence>
<gene>
    <name evidence="2" type="ORF">BBD32_03010</name>
</gene>
<proteinExistence type="predicted"/>
<evidence type="ECO:0000313" key="3">
    <source>
        <dbReference type="Proteomes" id="UP000190848"/>
    </source>
</evidence>
<evidence type="ECO:0000256" key="1">
    <source>
        <dbReference type="SAM" id="Coils"/>
    </source>
</evidence>
<dbReference type="EMBL" id="CP016374">
    <property type="protein sequence ID" value="AQX00509.1"/>
    <property type="molecule type" value="Genomic_DNA"/>
</dbReference>
<dbReference type="AlphaFoldDB" id="A0AAU8URX9"/>
<dbReference type="Proteomes" id="UP000190848">
    <property type="component" value="Chromosome"/>
</dbReference>
<organism evidence="2 3">
    <name type="scientific">Elizabethkingia anophelis</name>
    <dbReference type="NCBI Taxonomy" id="1117645"/>
    <lineage>
        <taxon>Bacteria</taxon>
        <taxon>Pseudomonadati</taxon>
        <taxon>Bacteroidota</taxon>
        <taxon>Flavobacteriia</taxon>
        <taxon>Flavobacteriales</taxon>
        <taxon>Weeksellaceae</taxon>
        <taxon>Elizabethkingia</taxon>
    </lineage>
</organism>
<reference evidence="2 3" key="1">
    <citation type="submission" date="2016-07" db="EMBL/GenBank/DDBJ databases">
        <title>Revisiting the taxonomy of the Elizabethkingia Genus using Whole-Genome Sequencing, Optical Mapping, and MALDI-TOF, along with proposal of three novel Elizabethkingia species: Elizabethkingia bruuniana sp. nov., Elizabethkingia ursingii sp. nov., and Elizabethkingia occulta sp. nov.</title>
        <authorList>
            <person name="Nicholson A.C."/>
        </authorList>
    </citation>
    <scope>NUCLEOTIDE SEQUENCE [LARGE SCALE GENOMIC DNA]</scope>
    <source>
        <strain evidence="2 3">F3201</strain>
    </source>
</reference>
<accession>A0AAU8URX9</accession>
<dbReference type="RefSeq" id="WP_078395243.1">
    <property type="nucleotide sequence ID" value="NZ_CP069277.1"/>
</dbReference>
<protein>
    <recommendedName>
        <fullName evidence="4">DUF4848 domain-containing protein</fullName>
    </recommendedName>
</protein>
<evidence type="ECO:0000313" key="2">
    <source>
        <dbReference type="EMBL" id="AQX00509.1"/>
    </source>
</evidence>
<name>A0AAU8URX9_9FLAO</name>
<feature type="coiled-coil region" evidence="1">
    <location>
        <begin position="104"/>
        <end position="131"/>
    </location>
</feature>
<sequence>MKKKDFFRERKSKLILFSLLVPFILTNSCTQERLLETAKESAIVSKTLMYASADIGVNNGRLYFPNKEMLQETYEKLNEGEDDENVANFIEKYGITSLRPVVTESNEQNIYDQTLKRIEKLKENKRFMSTKDGRRRIENTEAMISDIDDLEALIGDDVFSALLNSDGEIQIGSDIYKYTDTGIFIVDQKNYDALGKLLEKENISDNLLYQTDASIASRYISSRPTQMVYAISPDEGIGYYPGNIPPQTIPSGGAPSYTPPNNNPPAVNTFLNNLNYCKIGQGTFSFWPFKGLFGDNNVCIDKYESRRRVKTKAYNYNYFVVYHLGAKVKHQYRGWTGFWRKEKADEIRLGIEGVQFQYDFSSFFAGSSSYDRGATSIYVQNNRYQYDASTFWNNGWNGIYTMTGFSTQGFPRVMKDDIIIENFGEGTTADIVGPALSQANRQMTSDKLNQLFWQSTITNLKNFWTKIGQSAPAATDNKVTLFRKYPEFGKVLIHKTYFESGNNISFARKTFDFGAQLSISINPNSGKIDNVSPSTTIKKPQDFMVKMYGIAKKNGQWHGSKMDNTR</sequence>
<keyword evidence="1" id="KW-0175">Coiled coil</keyword>